<accession>A0ABP9W4Z4</accession>
<evidence type="ECO:0000259" key="3">
    <source>
        <dbReference type="PROSITE" id="PS50893"/>
    </source>
</evidence>
<dbReference type="EMBL" id="BAABRP010000002">
    <property type="protein sequence ID" value="GAA5512427.1"/>
    <property type="molecule type" value="Genomic_DNA"/>
</dbReference>
<gene>
    <name evidence="4" type="primary">fetA</name>
    <name evidence="4" type="ORF">Dcar01_01141</name>
</gene>
<dbReference type="InterPro" id="IPR003439">
    <property type="entry name" value="ABC_transporter-like_ATP-bd"/>
</dbReference>
<name>A0ABP9W4Z4_9DEIO</name>
<protein>
    <submittedName>
        <fullName evidence="4">Iron export ATP-binding protein FetA</fullName>
    </submittedName>
</protein>
<keyword evidence="1" id="KW-0547">Nucleotide-binding</keyword>
<dbReference type="Pfam" id="PF00005">
    <property type="entry name" value="ABC_tran"/>
    <property type="match status" value="1"/>
</dbReference>
<dbReference type="SUPFAM" id="SSF52540">
    <property type="entry name" value="P-loop containing nucleoside triphosphate hydrolases"/>
    <property type="match status" value="1"/>
</dbReference>
<dbReference type="InterPro" id="IPR027417">
    <property type="entry name" value="P-loop_NTPase"/>
</dbReference>
<dbReference type="SMART" id="SM00382">
    <property type="entry name" value="AAA"/>
    <property type="match status" value="1"/>
</dbReference>
<comment type="caution">
    <text evidence="4">The sequence shown here is derived from an EMBL/GenBank/DDBJ whole genome shotgun (WGS) entry which is preliminary data.</text>
</comment>
<dbReference type="RefSeq" id="WP_345462258.1">
    <property type="nucleotide sequence ID" value="NZ_BAABRP010000002.1"/>
</dbReference>
<evidence type="ECO:0000256" key="2">
    <source>
        <dbReference type="ARBA" id="ARBA00022840"/>
    </source>
</evidence>
<dbReference type="PROSITE" id="PS50893">
    <property type="entry name" value="ABC_TRANSPORTER_2"/>
    <property type="match status" value="1"/>
</dbReference>
<organism evidence="4 5">
    <name type="scientific">Deinococcus carri</name>
    <dbReference type="NCBI Taxonomy" id="1211323"/>
    <lineage>
        <taxon>Bacteria</taxon>
        <taxon>Thermotogati</taxon>
        <taxon>Deinococcota</taxon>
        <taxon>Deinococci</taxon>
        <taxon>Deinococcales</taxon>
        <taxon>Deinococcaceae</taxon>
        <taxon>Deinococcus</taxon>
    </lineage>
</organism>
<dbReference type="Proteomes" id="UP001401887">
    <property type="component" value="Unassembled WGS sequence"/>
</dbReference>
<dbReference type="InterPro" id="IPR003593">
    <property type="entry name" value="AAA+_ATPase"/>
</dbReference>
<sequence length="217" mass="23512">MMLLEAFGLTRRVGDRELWRGWSCAVAAGESVAVVGPSGAGKSVLLRTLAGLEVVEAGEVRYQGRPQSAWPMPDYRAHVLYLPQRSVFDEGNVLDVLRAPFGFRVHRQRRFEEAAAGRLLTSLGRDESLLSRDAATLSGGEGQITALVRALLLGPSVLLLDEATSALDPETVGLTEALLGRWCVDAPGRALIWVSHDPAQRRRVAQRELPLVPAVVA</sequence>
<dbReference type="PANTHER" id="PTHR43119:SF1">
    <property type="entry name" value="ABC TRANSPORTER DOMAIN-CONTAINING PROTEIN"/>
    <property type="match status" value="1"/>
</dbReference>
<evidence type="ECO:0000313" key="4">
    <source>
        <dbReference type="EMBL" id="GAA5512427.1"/>
    </source>
</evidence>
<dbReference type="GO" id="GO:0005524">
    <property type="term" value="F:ATP binding"/>
    <property type="evidence" value="ECO:0007669"/>
    <property type="project" value="UniProtKB-KW"/>
</dbReference>
<proteinExistence type="predicted"/>
<keyword evidence="5" id="KW-1185">Reference proteome</keyword>
<reference evidence="4 5" key="1">
    <citation type="submission" date="2024-02" db="EMBL/GenBank/DDBJ databases">
        <title>Deinococcus carri NBRC 110142.</title>
        <authorList>
            <person name="Ichikawa N."/>
            <person name="Katano-Makiyama Y."/>
            <person name="Hidaka K."/>
        </authorList>
    </citation>
    <scope>NUCLEOTIDE SEQUENCE [LARGE SCALE GENOMIC DNA]</scope>
    <source>
        <strain evidence="4 5">NBRC 110142</strain>
    </source>
</reference>
<dbReference type="Gene3D" id="3.40.50.300">
    <property type="entry name" value="P-loop containing nucleotide triphosphate hydrolases"/>
    <property type="match status" value="1"/>
</dbReference>
<evidence type="ECO:0000313" key="5">
    <source>
        <dbReference type="Proteomes" id="UP001401887"/>
    </source>
</evidence>
<feature type="domain" description="ABC transporter" evidence="3">
    <location>
        <begin position="4"/>
        <end position="217"/>
    </location>
</feature>
<dbReference type="PANTHER" id="PTHR43119">
    <property type="entry name" value="ABC TRANSPORT PROTEIN ATP-BINDING COMPONENT-RELATED"/>
    <property type="match status" value="1"/>
</dbReference>
<keyword evidence="2 4" id="KW-0067">ATP-binding</keyword>
<evidence type="ECO:0000256" key="1">
    <source>
        <dbReference type="ARBA" id="ARBA00022741"/>
    </source>
</evidence>